<keyword evidence="1" id="KW-0479">Metal-binding</keyword>
<dbReference type="GeneID" id="111116239"/>
<dbReference type="InterPro" id="IPR047153">
    <property type="entry name" value="TRIM45/56/19-like"/>
</dbReference>
<dbReference type="InterPro" id="IPR011042">
    <property type="entry name" value="6-blade_b-propeller_TolB-like"/>
</dbReference>
<dbReference type="InterPro" id="IPR000315">
    <property type="entry name" value="Znf_B-box"/>
</dbReference>
<protein>
    <submittedName>
        <fullName evidence="4">E3 ubiquitin-protein ligase TRIM71-like</fullName>
    </submittedName>
</protein>
<dbReference type="OrthoDB" id="6064205at2759"/>
<keyword evidence="1" id="KW-0862">Zinc</keyword>
<keyword evidence="1" id="KW-0863">Zinc-finger</keyword>
<dbReference type="GO" id="GO:0008270">
    <property type="term" value="F:zinc ion binding"/>
    <property type="evidence" value="ECO:0007669"/>
    <property type="project" value="UniProtKB-KW"/>
</dbReference>
<dbReference type="Proteomes" id="UP000694844">
    <property type="component" value="Chromosome 10"/>
</dbReference>
<feature type="domain" description="B box-type" evidence="2">
    <location>
        <begin position="9"/>
        <end position="54"/>
    </location>
</feature>
<evidence type="ECO:0000313" key="3">
    <source>
        <dbReference type="Proteomes" id="UP000694844"/>
    </source>
</evidence>
<accession>A0A8B8C5F2</accession>
<evidence type="ECO:0000313" key="4">
    <source>
        <dbReference type="RefSeq" id="XP_022310932.1"/>
    </source>
</evidence>
<dbReference type="PROSITE" id="PS50119">
    <property type="entry name" value="ZF_BBOX"/>
    <property type="match status" value="2"/>
</dbReference>
<gene>
    <name evidence="4" type="primary">LOC111116239</name>
</gene>
<dbReference type="SUPFAM" id="SSF58113">
    <property type="entry name" value="Apolipoprotein A-I"/>
    <property type="match status" value="1"/>
</dbReference>
<evidence type="ECO:0000259" key="2">
    <source>
        <dbReference type="PROSITE" id="PS50119"/>
    </source>
</evidence>
<dbReference type="Pfam" id="PF00643">
    <property type="entry name" value="zf-B_box"/>
    <property type="match status" value="2"/>
</dbReference>
<dbReference type="SUPFAM" id="SSF57845">
    <property type="entry name" value="B-box zinc-binding domain"/>
    <property type="match status" value="1"/>
</dbReference>
<dbReference type="SMART" id="SM00336">
    <property type="entry name" value="BBOX"/>
    <property type="match status" value="2"/>
</dbReference>
<feature type="domain" description="B box-type" evidence="2">
    <location>
        <begin position="66"/>
        <end position="103"/>
    </location>
</feature>
<evidence type="ECO:0000256" key="1">
    <source>
        <dbReference type="PROSITE-ProRule" id="PRU00024"/>
    </source>
</evidence>
<dbReference type="Gene3D" id="2.120.10.30">
    <property type="entry name" value="TolB, C-terminal domain"/>
    <property type="match status" value="1"/>
</dbReference>
<dbReference type="SUPFAM" id="SSF101898">
    <property type="entry name" value="NHL repeat"/>
    <property type="match status" value="1"/>
</dbReference>
<dbReference type="RefSeq" id="XP_022310932.1">
    <property type="nucleotide sequence ID" value="XM_022455224.1"/>
</dbReference>
<name>A0A8B8C5F2_CRAVI</name>
<dbReference type="PANTHER" id="PTHR25462:SF296">
    <property type="entry name" value="MEIOTIC P26, ISOFORM F"/>
    <property type="match status" value="1"/>
</dbReference>
<reference evidence="4" key="1">
    <citation type="submission" date="2025-08" db="UniProtKB">
        <authorList>
            <consortium name="RefSeq"/>
        </authorList>
    </citation>
    <scope>IDENTIFICATION</scope>
    <source>
        <tissue evidence="4">Whole sample</tissue>
    </source>
</reference>
<dbReference type="PANTHER" id="PTHR25462">
    <property type="entry name" value="BONUS, ISOFORM C-RELATED"/>
    <property type="match status" value="1"/>
</dbReference>
<dbReference type="Gene3D" id="3.30.160.60">
    <property type="entry name" value="Classic Zinc Finger"/>
    <property type="match status" value="1"/>
</dbReference>
<keyword evidence="3" id="KW-1185">Reference proteome</keyword>
<proteinExistence type="predicted"/>
<dbReference type="AlphaFoldDB" id="A0A8B8C5F2"/>
<organism evidence="3 4">
    <name type="scientific">Crassostrea virginica</name>
    <name type="common">Eastern oyster</name>
    <dbReference type="NCBI Taxonomy" id="6565"/>
    <lineage>
        <taxon>Eukaryota</taxon>
        <taxon>Metazoa</taxon>
        <taxon>Spiralia</taxon>
        <taxon>Lophotrochozoa</taxon>
        <taxon>Mollusca</taxon>
        <taxon>Bivalvia</taxon>
        <taxon>Autobranchia</taxon>
        <taxon>Pteriomorphia</taxon>
        <taxon>Ostreida</taxon>
        <taxon>Ostreoidea</taxon>
        <taxon>Ostreidae</taxon>
        <taxon>Crassostrea</taxon>
    </lineage>
</organism>
<sequence length="557" mass="62873">MATSTSWAQDVITCDLCDKPTQQFCNNCQVNLCDNCVKKHRDEFKSLMHEIVPFLERKTQLVFPECKEHSGQRCEVNCKKCNEPVCVKCIGLGPHKGHDVEELTETHEKKIQKIKSDTEEIKAKIIPKYQNEDHKIGNTISKTKSKIDDLGKESKKLRKLWHQEVDNIFDKIDSLSQSLGEENLNALQGYHNKIRNLISEINKTVKQNEKLSISTNSLEVNKYQSKLNEYQDFPKYVDLKCPFLSSNIDKGKELSIEIGGYTATLKQMLQPSLSSDVSRYTTGIGKLMDKVRVIATIPSNYSALCGFACVGEAEAWIYGKNETITRIDIHGAVRDTVTTTCLDWPSGISVTRRRELIYSDNNSRTVKIVRHGKSETLITTPQGWKPLTLCCTSSGDILVHVYTGSGPQKKNKIIRYQGQNMKEEITKDGQGKSIFKDGKYSLCMSENNNGDVCVSDLNADTVVVVDKTGRIRFRYDGAPARREKSFDPRGIVTDALSQTIVTDYNNECLHVLDQDGQFLRCVDDCRLEKPVRLSVDSEGRLWVVSGKSGEIKVIEYV</sequence>
<dbReference type="KEGG" id="cvn:111116239"/>